<keyword evidence="2" id="KW-0812">Transmembrane</keyword>
<gene>
    <name evidence="3" type="ORF">ACFFNX_34310</name>
</gene>
<feature type="non-terminal residue" evidence="3">
    <location>
        <position position="177"/>
    </location>
</feature>
<feature type="transmembrane region" description="Helical" evidence="2">
    <location>
        <begin position="50"/>
        <end position="74"/>
    </location>
</feature>
<keyword evidence="2" id="KW-0472">Membrane</keyword>
<evidence type="ECO:0008006" key="5">
    <source>
        <dbReference type="Google" id="ProtNLM"/>
    </source>
</evidence>
<evidence type="ECO:0000256" key="1">
    <source>
        <dbReference type="SAM" id="MobiDB-lite"/>
    </source>
</evidence>
<proteinExistence type="predicted"/>
<name>A0ABV5YT83_9ACTN</name>
<evidence type="ECO:0000313" key="4">
    <source>
        <dbReference type="Proteomes" id="UP001589627"/>
    </source>
</evidence>
<comment type="caution">
    <text evidence="3">The sequence shown here is derived from an EMBL/GenBank/DDBJ whole genome shotgun (WGS) entry which is preliminary data.</text>
</comment>
<dbReference type="RefSeq" id="WP_378210074.1">
    <property type="nucleotide sequence ID" value="NZ_JBHLZP010000360.1"/>
</dbReference>
<evidence type="ECO:0000313" key="3">
    <source>
        <dbReference type="EMBL" id="MFB9837259.1"/>
    </source>
</evidence>
<feature type="compositionally biased region" description="Basic and acidic residues" evidence="1">
    <location>
        <begin position="1"/>
        <end position="12"/>
    </location>
</feature>
<keyword evidence="4" id="KW-1185">Reference proteome</keyword>
<accession>A0ABV5YT83</accession>
<sequence length="177" mass="18420">MTAGSDTHETAESGRPSGAGDTAPADPPVIAPFVPPAPKSRFGRVRIGQWFRLGGLFLGILLIASLAQSGVAIYRQSLTRDLVTGHIVPAALLQSQLSGAVGQQDTAIRQYAASGDPAALATYRQKIAEQARVSAAMRRLLGEVTGSGRSLADIAALDRAAADWRTGYAKAIAARRG</sequence>
<reference evidence="3 4" key="1">
    <citation type="submission" date="2024-09" db="EMBL/GenBank/DDBJ databases">
        <authorList>
            <person name="Sun Q."/>
            <person name="Mori K."/>
        </authorList>
    </citation>
    <scope>NUCLEOTIDE SEQUENCE [LARGE SCALE GENOMIC DNA]</scope>
    <source>
        <strain evidence="3 4">TBRC 0563</strain>
    </source>
</reference>
<dbReference type="Proteomes" id="UP001589627">
    <property type="component" value="Unassembled WGS sequence"/>
</dbReference>
<evidence type="ECO:0000256" key="2">
    <source>
        <dbReference type="SAM" id="Phobius"/>
    </source>
</evidence>
<organism evidence="3 4">
    <name type="scientific">Actinoallomurus acaciae</name>
    <dbReference type="NCBI Taxonomy" id="502577"/>
    <lineage>
        <taxon>Bacteria</taxon>
        <taxon>Bacillati</taxon>
        <taxon>Actinomycetota</taxon>
        <taxon>Actinomycetes</taxon>
        <taxon>Streptosporangiales</taxon>
        <taxon>Thermomonosporaceae</taxon>
        <taxon>Actinoallomurus</taxon>
    </lineage>
</organism>
<dbReference type="EMBL" id="JBHLZP010000360">
    <property type="protein sequence ID" value="MFB9837259.1"/>
    <property type="molecule type" value="Genomic_DNA"/>
</dbReference>
<protein>
    <recommendedName>
        <fullName evidence="5">Chemotaxis methyl-accepting receptor HlyB-like 4HB MCP domain-containing protein</fullName>
    </recommendedName>
</protein>
<keyword evidence="2" id="KW-1133">Transmembrane helix</keyword>
<feature type="region of interest" description="Disordered" evidence="1">
    <location>
        <begin position="1"/>
        <end position="28"/>
    </location>
</feature>